<keyword evidence="5" id="KW-0175">Coiled coil</keyword>
<feature type="domain" description="Tetratricopeptide repeat protein 21A/21B N-terminal ARM repeat" evidence="7">
    <location>
        <begin position="67"/>
        <end position="288"/>
    </location>
</feature>
<evidence type="ECO:0000259" key="7">
    <source>
        <dbReference type="Pfam" id="PF25062"/>
    </source>
</evidence>
<feature type="coiled-coil region" evidence="5">
    <location>
        <begin position="922"/>
        <end position="949"/>
    </location>
</feature>
<gene>
    <name evidence="10" type="ORF">IMG5_100390</name>
</gene>
<protein>
    <submittedName>
        <fullName evidence="10">Tetratricopeptide repeat protein</fullName>
        <ecNumber evidence="10">4.2.3.9</ecNumber>
    </submittedName>
</protein>
<dbReference type="EC" id="4.2.3.9" evidence="10"/>
<feature type="coiled-coil region" evidence="5">
    <location>
        <begin position="218"/>
        <end position="245"/>
    </location>
</feature>
<evidence type="ECO:0000256" key="5">
    <source>
        <dbReference type="SAM" id="Coils"/>
    </source>
</evidence>
<dbReference type="Gene3D" id="1.25.40.10">
    <property type="entry name" value="Tetratricopeptide repeat domain"/>
    <property type="match status" value="5"/>
</dbReference>
<feature type="repeat" description="TPR" evidence="4">
    <location>
        <begin position="1023"/>
        <end position="1056"/>
    </location>
</feature>
<dbReference type="STRING" id="857967.G0QSE3"/>
<comment type="similarity">
    <text evidence="1">Belongs to the TTC21 family.</text>
</comment>
<evidence type="ECO:0000256" key="2">
    <source>
        <dbReference type="ARBA" id="ARBA00022737"/>
    </source>
</evidence>
<dbReference type="InterPro" id="IPR056835">
    <property type="entry name" value="ARM_TT21_5th"/>
</dbReference>
<dbReference type="PANTHER" id="PTHR14699">
    <property type="entry name" value="STI2 PROTEIN-RELATED"/>
    <property type="match status" value="1"/>
</dbReference>
<dbReference type="InterPro" id="IPR056832">
    <property type="entry name" value="ARM_TT21_2nd"/>
</dbReference>
<keyword evidence="10" id="KW-0456">Lyase</keyword>
<evidence type="ECO:0000313" key="11">
    <source>
        <dbReference type="Proteomes" id="UP000008983"/>
    </source>
</evidence>
<evidence type="ECO:0000259" key="9">
    <source>
        <dbReference type="Pfam" id="PF25068"/>
    </source>
</evidence>
<dbReference type="InterPro" id="IPR011990">
    <property type="entry name" value="TPR-like_helical_dom_sf"/>
</dbReference>
<accession>G0QSE3</accession>
<dbReference type="InterPro" id="IPR056833">
    <property type="entry name" value="ARM_TT21_N"/>
</dbReference>
<dbReference type="SMART" id="SM00028">
    <property type="entry name" value="TPR"/>
    <property type="match status" value="6"/>
</dbReference>
<dbReference type="InterPro" id="IPR056836">
    <property type="entry name" value="ARM_TT21_4th"/>
</dbReference>
<dbReference type="InterPro" id="IPR040364">
    <property type="entry name" value="TTC21A/TTC21B"/>
</dbReference>
<dbReference type="Pfam" id="PF25068">
    <property type="entry name" value="ARM_TT21_4th"/>
    <property type="match status" value="1"/>
</dbReference>
<keyword evidence="11" id="KW-1185">Reference proteome</keyword>
<dbReference type="OMA" id="NATCVRA"/>
<organism evidence="10 11">
    <name type="scientific">Ichthyophthirius multifiliis</name>
    <name type="common">White spot disease agent</name>
    <name type="synonym">Ich</name>
    <dbReference type="NCBI Taxonomy" id="5932"/>
    <lineage>
        <taxon>Eukaryota</taxon>
        <taxon>Sar</taxon>
        <taxon>Alveolata</taxon>
        <taxon>Ciliophora</taxon>
        <taxon>Intramacronucleata</taxon>
        <taxon>Oligohymenophorea</taxon>
        <taxon>Hymenostomatida</taxon>
        <taxon>Ophryoglenina</taxon>
        <taxon>Ichthyophthirius</taxon>
    </lineage>
</organism>
<evidence type="ECO:0000259" key="6">
    <source>
        <dbReference type="Pfam" id="PF25060"/>
    </source>
</evidence>
<dbReference type="AlphaFoldDB" id="G0QSE3"/>
<dbReference type="Pfam" id="PF25064">
    <property type="entry name" value="ARM_TT21_5th"/>
    <property type="match status" value="1"/>
</dbReference>
<dbReference type="InterPro" id="IPR019734">
    <property type="entry name" value="TPR_rpt"/>
</dbReference>
<dbReference type="SUPFAM" id="SSF48452">
    <property type="entry name" value="TPR-like"/>
    <property type="match status" value="3"/>
</dbReference>
<dbReference type="GO" id="GO:0005929">
    <property type="term" value="C:cilium"/>
    <property type="evidence" value="ECO:0007669"/>
    <property type="project" value="GOC"/>
</dbReference>
<name>G0QSE3_ICHMU</name>
<dbReference type="PROSITE" id="PS50005">
    <property type="entry name" value="TPR"/>
    <property type="match status" value="4"/>
</dbReference>
<feature type="domain" description="Tetratricopeptide repeat protein 21A/21B fourth ARM" evidence="9">
    <location>
        <begin position="822"/>
        <end position="980"/>
    </location>
</feature>
<evidence type="ECO:0000256" key="3">
    <source>
        <dbReference type="ARBA" id="ARBA00022803"/>
    </source>
</evidence>
<feature type="repeat" description="TPR" evidence="4">
    <location>
        <begin position="817"/>
        <end position="850"/>
    </location>
</feature>
<feature type="domain" description="Tetratricopeptide repeat protein 21A/21B fifth ARM repeats" evidence="8">
    <location>
        <begin position="1025"/>
        <end position="1122"/>
    </location>
</feature>
<dbReference type="GO" id="GO:0035721">
    <property type="term" value="P:intraciliary retrograde transport"/>
    <property type="evidence" value="ECO:0007669"/>
    <property type="project" value="TreeGrafter"/>
</dbReference>
<dbReference type="eggNOG" id="ENOG502QQAB">
    <property type="taxonomic scope" value="Eukaryota"/>
</dbReference>
<evidence type="ECO:0000256" key="4">
    <source>
        <dbReference type="PROSITE-ProRule" id="PRU00339"/>
    </source>
</evidence>
<feature type="domain" description="Tetratricopeptide repeat protein 21A/21B second ARM" evidence="6">
    <location>
        <begin position="326"/>
        <end position="597"/>
    </location>
</feature>
<dbReference type="OrthoDB" id="10259630at2759"/>
<evidence type="ECO:0000256" key="1">
    <source>
        <dbReference type="ARBA" id="ARBA00010935"/>
    </source>
</evidence>
<dbReference type="PRINTS" id="PR02065">
    <property type="entry name" value="PROTEINDPCD"/>
</dbReference>
<keyword evidence="3 4" id="KW-0802">TPR repeat</keyword>
<dbReference type="GO" id="GO:0045483">
    <property type="term" value="F:aristolochene synthase activity"/>
    <property type="evidence" value="ECO:0007669"/>
    <property type="project" value="UniProtKB-EC"/>
</dbReference>
<evidence type="ECO:0000259" key="8">
    <source>
        <dbReference type="Pfam" id="PF25064"/>
    </source>
</evidence>
<dbReference type="GeneID" id="14908026"/>
<dbReference type="PANTHER" id="PTHR14699:SF0">
    <property type="entry name" value="TETRATRICOPEPTIDE REPEAT PROTEIN 21 HOMOLOG"/>
    <property type="match status" value="1"/>
</dbReference>
<dbReference type="InParanoid" id="G0QSE3"/>
<dbReference type="EMBL" id="GL983809">
    <property type="protein sequence ID" value="EGR31890.1"/>
    <property type="molecule type" value="Genomic_DNA"/>
</dbReference>
<evidence type="ECO:0000313" key="10">
    <source>
        <dbReference type="EMBL" id="EGR31890.1"/>
    </source>
</evidence>
<dbReference type="GO" id="GO:0061512">
    <property type="term" value="P:protein localization to cilium"/>
    <property type="evidence" value="ECO:0007669"/>
    <property type="project" value="TreeGrafter"/>
</dbReference>
<proteinExistence type="inferred from homology"/>
<sequence>MVRKDTEKDFQIRIRNLTYNENVYQVSVDEQKQILVVSTSNKKYYKQIQIGDMQRANIKLQNAQSNVQYYIRENLWQTLQKYCNEQYKAIGDPSFVFWKAFGLFQEGSPNEAINELTQIYHKKEIQYASIIALIYYHQSCQSVDREALQNLKFEEQAERRLTNDKALCLASLFYSYSGEHRKSKELLDDIQSQGINSRIAQAWSFLLEGSTKNVDKAIELFEALYNEQNDQNKNIESLMGRAKANELKRKFEVTLNTLNEIIVLYTDFKSVQIEKAKFLMILGNWEQLQESVSQILYDEPNNIIALQLQAFITFIREGDIELGCEKLDILIKVIQKQEQKNTQLMHKVAQLFSRISGKNKQILNTTLNLCLQCKKSNPLNANYASELAVQYLMLNDYEKAYGLFQEAAALDETKIDCLIGMIQCRLYQGVIEDAEQQIEFLNQINSQEERTPEIAYLEYLLASKKTQNDPKGTIRFVDEALKLHIQSTKLLSPNFEYYIQLNPNFLLQLSQAYLSQIGMKEMLSGNQPSNGSVAKGTKLLDTITKQIPGLVSAYLLLAKGKMSLGQQSDALKSINKVIEFDSKNEEAYVLSALIASQSKNYSLAQNNLQQAISNNFMIRENPLFMLVKGEVEYAMGNFLNCEQTMEAAYEIPEVKDQNIQKNSNNQQQILQFGEKDRCQIFLLYAKALSKNNKAKDAKKIMNLAIGQFANTPEEVNVFIANSEIAINSGDVKKAISILKGVQQDSPYFLRAKQILADVYLEQLRDKRNYAKCYTDMVDLDQSFENYKLLGDALVKIREMEDAAKAYEKAAILKPEDQEIIRLLGSSLCQTHDFQRALDYYENALGQNPKRIDLILGLGQLCIQIKNFKRAEQVLRPEVFTLDEYQEKSFSVLKKNMQGFYLIAKLHLKKQTPNEIKPIEMYRKAIKKAIQLQTEVIEKAKQESEDVENERKYIGQLFLELAKYTIKYERNEQAALAILQECNKYVQDQENVLELEAEIYLNGGQKADCENKCNILLKLNANNDFASLTLAELLLQKNDYSQAIEQFKKILQDRPNNYGILSKLIDFFRRTFQIQQANAYIERAEKKATNKNDPGLCYCKALFYKYNRQIYKQYISKFKINKKKKYYLFQIFNKKKQK</sequence>
<keyword evidence="2" id="KW-0677">Repeat</keyword>
<dbReference type="Pfam" id="PF25060">
    <property type="entry name" value="ARM_TT21_2nd"/>
    <property type="match status" value="1"/>
</dbReference>
<dbReference type="InterPro" id="IPR026224">
    <property type="entry name" value="DPCD"/>
</dbReference>
<feature type="repeat" description="TPR" evidence="4">
    <location>
        <begin position="783"/>
        <end position="816"/>
    </location>
</feature>
<dbReference type="RefSeq" id="XP_004035376.1">
    <property type="nucleotide sequence ID" value="XM_004035328.1"/>
</dbReference>
<dbReference type="GO" id="GO:0030991">
    <property type="term" value="C:intraciliary transport particle A"/>
    <property type="evidence" value="ECO:0007669"/>
    <property type="project" value="TreeGrafter"/>
</dbReference>
<dbReference type="Pfam" id="PF25058">
    <property type="entry name" value="ARM_TT21"/>
    <property type="match status" value="1"/>
</dbReference>
<dbReference type="Proteomes" id="UP000008983">
    <property type="component" value="Unassembled WGS sequence"/>
</dbReference>
<dbReference type="Pfam" id="PF25062">
    <property type="entry name" value="ARM_TT21_N"/>
    <property type="match status" value="1"/>
</dbReference>
<feature type="repeat" description="TPR" evidence="4">
    <location>
        <begin position="381"/>
        <end position="414"/>
    </location>
</feature>
<reference evidence="10 11" key="1">
    <citation type="submission" date="2011-07" db="EMBL/GenBank/DDBJ databases">
        <authorList>
            <person name="Coyne R."/>
            <person name="Brami D."/>
            <person name="Johnson J."/>
            <person name="Hostetler J."/>
            <person name="Hannick L."/>
            <person name="Clark T."/>
            <person name="Cassidy-Hanley D."/>
            <person name="Inman J."/>
        </authorList>
    </citation>
    <scope>NUCLEOTIDE SEQUENCE [LARGE SCALE GENOMIC DNA]</scope>
    <source>
        <strain evidence="10 11">G5</strain>
    </source>
</reference>